<feature type="region of interest" description="Disordered" evidence="1">
    <location>
        <begin position="251"/>
        <end position="312"/>
    </location>
</feature>
<name>L9ZKJ2_9EURY</name>
<dbReference type="STRING" id="1227493.C483_19090"/>
<organism evidence="2 3">
    <name type="scientific">Natrialba hulunbeirensis JCM 10989</name>
    <dbReference type="NCBI Taxonomy" id="1227493"/>
    <lineage>
        <taxon>Archaea</taxon>
        <taxon>Methanobacteriati</taxon>
        <taxon>Methanobacteriota</taxon>
        <taxon>Stenosarchaea group</taxon>
        <taxon>Halobacteria</taxon>
        <taxon>Halobacteriales</taxon>
        <taxon>Natrialbaceae</taxon>
        <taxon>Natrialba</taxon>
    </lineage>
</organism>
<dbReference type="EMBL" id="AOIM01000043">
    <property type="protein sequence ID" value="ELY86546.1"/>
    <property type="molecule type" value="Genomic_DNA"/>
</dbReference>
<accession>L9ZKJ2</accession>
<evidence type="ECO:0000313" key="3">
    <source>
        <dbReference type="Proteomes" id="UP000011519"/>
    </source>
</evidence>
<gene>
    <name evidence="2" type="ORF">C483_19090</name>
</gene>
<dbReference type="PATRIC" id="fig|1227493.4.peg.3840"/>
<dbReference type="RefSeq" id="WP_006654935.1">
    <property type="nucleotide sequence ID" value="NZ_AOIM01000043.1"/>
</dbReference>
<dbReference type="OrthoDB" id="312503at2157"/>
<dbReference type="AlphaFoldDB" id="L9ZKJ2"/>
<dbReference type="Proteomes" id="UP000011519">
    <property type="component" value="Unassembled WGS sequence"/>
</dbReference>
<dbReference type="Pfam" id="PF05742">
    <property type="entry name" value="TANGO2"/>
    <property type="match status" value="1"/>
</dbReference>
<evidence type="ECO:0000256" key="1">
    <source>
        <dbReference type="SAM" id="MobiDB-lite"/>
    </source>
</evidence>
<evidence type="ECO:0008006" key="4">
    <source>
        <dbReference type="Google" id="ProtNLM"/>
    </source>
</evidence>
<proteinExistence type="predicted"/>
<sequence>MCTLTLAWQVFEDVPVAVAANRDEAVDRDSQPPAIYSEDPLVVAPRDAAAGGTWIGFNEHGLFAGITNKWTDADLAGDRSRGLLVADVLESPSVDEAAAVVEDATAADEYDGFSLVVADADRAACYQWDGELSVTEFDPGVHVVVNVAIDDDVDLPSFRTEVASAQAENAREVRAELAAEADDAAPDWLARAGSVLGDHEFGVCIHGDGYGTRSSSLLALASDSDEASGLVGATYWFAPGSPCETAYQPVTLAPQSESESESEPVPGPESESNSDSEPASEFVFGSASDATGPTESVTGAEFTFEEWTRRNE</sequence>
<dbReference type="InterPro" id="IPR008551">
    <property type="entry name" value="TANGO2"/>
</dbReference>
<dbReference type="PANTHER" id="PTHR17985">
    <property type="entry name" value="SER/THR-RICH PROTEIN T10 IN DGCR REGION"/>
    <property type="match status" value="1"/>
</dbReference>
<reference evidence="2 3" key="1">
    <citation type="journal article" date="2014" name="PLoS Genet.">
        <title>Phylogenetically driven sequencing of extremely halophilic archaea reveals strategies for static and dynamic osmo-response.</title>
        <authorList>
            <person name="Becker E.A."/>
            <person name="Seitzer P.M."/>
            <person name="Tritt A."/>
            <person name="Larsen D."/>
            <person name="Krusor M."/>
            <person name="Yao A.I."/>
            <person name="Wu D."/>
            <person name="Madern D."/>
            <person name="Eisen J.A."/>
            <person name="Darling A.E."/>
            <person name="Facciotti M.T."/>
        </authorList>
    </citation>
    <scope>NUCLEOTIDE SEQUENCE [LARGE SCALE GENOMIC DNA]</scope>
    <source>
        <strain evidence="2 3">JCM 10989</strain>
    </source>
</reference>
<evidence type="ECO:0000313" key="2">
    <source>
        <dbReference type="EMBL" id="ELY86546.1"/>
    </source>
</evidence>
<keyword evidence="3" id="KW-1185">Reference proteome</keyword>
<feature type="compositionally biased region" description="Polar residues" evidence="1">
    <location>
        <begin position="288"/>
        <end position="297"/>
    </location>
</feature>
<dbReference type="PANTHER" id="PTHR17985:SF8">
    <property type="entry name" value="TRANSPORT AND GOLGI ORGANIZATION PROTEIN 2 HOMOLOG"/>
    <property type="match status" value="1"/>
</dbReference>
<comment type="caution">
    <text evidence="2">The sequence shown here is derived from an EMBL/GenBank/DDBJ whole genome shotgun (WGS) entry which is preliminary data.</text>
</comment>
<dbReference type="Gene3D" id="3.60.60.10">
    <property type="entry name" value="Penicillin V Acylase, Chain A"/>
    <property type="match status" value="1"/>
</dbReference>
<protein>
    <recommendedName>
        <fullName evidence="4">NRDE family protein</fullName>
    </recommendedName>
</protein>